<feature type="transmembrane region" description="Helical" evidence="7">
    <location>
        <begin position="473"/>
        <end position="494"/>
    </location>
</feature>
<feature type="transmembrane region" description="Helical" evidence="7">
    <location>
        <begin position="411"/>
        <end position="433"/>
    </location>
</feature>
<keyword evidence="5 7" id="KW-0472">Membrane</keyword>
<name>A0A9J6PCB5_9PROT</name>
<evidence type="ECO:0000256" key="5">
    <source>
        <dbReference type="ARBA" id="ARBA00023136"/>
    </source>
</evidence>
<keyword evidence="4 7" id="KW-1133">Transmembrane helix</keyword>
<dbReference type="AlphaFoldDB" id="A0A9J6PCB5"/>
<dbReference type="GO" id="GO:0005886">
    <property type="term" value="C:plasma membrane"/>
    <property type="evidence" value="ECO:0007669"/>
    <property type="project" value="UniProtKB-SubCell"/>
</dbReference>
<dbReference type="InterPro" id="IPR014345">
    <property type="entry name" value="XrtA_polysacc_chain"/>
</dbReference>
<dbReference type="PANTHER" id="PTHR32309:SF13">
    <property type="entry name" value="FERRIC ENTEROBACTIN TRANSPORT PROTEIN FEPE"/>
    <property type="match status" value="1"/>
</dbReference>
<sequence length="518" mass="58764">MGGDIRYLINFYLTEFWKRRWIIVGVAWIVGLLGALMVMSVPDRFESKAQLYVDTEALLLQVLKNDAATFDTERQIENVRQLMYSRPNLERVIKNTDLDLTVNDQVGMERLVANLQERLQVLRVGRDLYSVSYATNNASVAQRVVQEVLNSFIEQNLILEQTGTDKSRTFLASDLQQIEKDLEQAETKLTEFRSQNVEILSDTSSLLSRMREAESTIDQARIERSLLEARRDQLAVSLANTPQSLTSGGFVSAQAQQLAELRSQRAQLLQRFTPNHPDVQAIEQQIRGLEQSGVRTGGGGRTSQPNPVYVQLQDQLQSVELQLAQLDERVRQAQRTETTLRDTLERQPAVQQQLGQLQTTYQQLYDEYRKRRQDLSVIEMTEALKTRTTLVDYRVIEPPIEPVTPVGPNRLLMFLGVLFASVGAGLAVAFLRIQMSDNFPTLMHLRNAFEMPILGSVSMIRPARSMAQRLTSLAVWGASAAALVAIFGGLIYLYHFQLYRPNLTGISDQLYFMFRSAI</sequence>
<evidence type="ECO:0000256" key="4">
    <source>
        <dbReference type="ARBA" id="ARBA00022989"/>
    </source>
</evidence>
<evidence type="ECO:0000313" key="9">
    <source>
        <dbReference type="EMBL" id="MCP1335894.1"/>
    </source>
</evidence>
<dbReference type="PANTHER" id="PTHR32309">
    <property type="entry name" value="TYROSINE-PROTEIN KINASE"/>
    <property type="match status" value="1"/>
</dbReference>
<feature type="transmembrane region" description="Helical" evidence="7">
    <location>
        <begin position="21"/>
        <end position="41"/>
    </location>
</feature>
<gene>
    <name evidence="9" type="ORF">NJQ99_05685</name>
</gene>
<keyword evidence="6" id="KW-0175">Coiled coil</keyword>
<dbReference type="RefSeq" id="WP_269331821.1">
    <property type="nucleotide sequence ID" value="NZ_JAMZFT010000001.1"/>
</dbReference>
<evidence type="ECO:0000256" key="3">
    <source>
        <dbReference type="ARBA" id="ARBA00022692"/>
    </source>
</evidence>
<dbReference type="Proteomes" id="UP001055804">
    <property type="component" value="Unassembled WGS sequence"/>
</dbReference>
<comment type="caution">
    <text evidence="9">The sequence shown here is derived from an EMBL/GenBank/DDBJ whole genome shotgun (WGS) entry which is preliminary data.</text>
</comment>
<evidence type="ECO:0000313" key="10">
    <source>
        <dbReference type="Proteomes" id="UP001055804"/>
    </source>
</evidence>
<evidence type="ECO:0000256" key="2">
    <source>
        <dbReference type="ARBA" id="ARBA00022475"/>
    </source>
</evidence>
<proteinExistence type="predicted"/>
<dbReference type="EMBL" id="JAMZFT010000001">
    <property type="protein sequence ID" value="MCP1335894.1"/>
    <property type="molecule type" value="Genomic_DNA"/>
</dbReference>
<reference evidence="9" key="1">
    <citation type="submission" date="2022-06" db="EMBL/GenBank/DDBJ databases">
        <title>Isolation and Genomics of Futiania mangrovii gen. nov., sp. nov., a Rare and Metabolically-versatile member in the Class Alphaproteobacteria.</title>
        <authorList>
            <person name="Liu L."/>
            <person name="Huang W.-C."/>
            <person name="Pan J."/>
            <person name="Li J."/>
            <person name="Huang Y."/>
            <person name="Du H."/>
            <person name="Liu Y."/>
            <person name="Li M."/>
        </authorList>
    </citation>
    <scope>NUCLEOTIDE SEQUENCE</scope>
    <source>
        <strain evidence="9">FT118</strain>
    </source>
</reference>
<evidence type="ECO:0000256" key="6">
    <source>
        <dbReference type="SAM" id="Coils"/>
    </source>
</evidence>
<evidence type="ECO:0000259" key="8">
    <source>
        <dbReference type="Pfam" id="PF02706"/>
    </source>
</evidence>
<accession>A0A9J6PCB5</accession>
<dbReference type="InterPro" id="IPR003856">
    <property type="entry name" value="LPS_length_determ_N"/>
</dbReference>
<protein>
    <submittedName>
        <fullName evidence="9">Wzz/FepE/Etk N-terminal domain-containing protein</fullName>
    </submittedName>
</protein>
<feature type="coiled-coil region" evidence="6">
    <location>
        <begin position="309"/>
        <end position="343"/>
    </location>
</feature>
<evidence type="ECO:0000256" key="7">
    <source>
        <dbReference type="SAM" id="Phobius"/>
    </source>
</evidence>
<comment type="subcellular location">
    <subcellularLocation>
        <location evidence="1">Cell membrane</location>
        <topology evidence="1">Multi-pass membrane protein</topology>
    </subcellularLocation>
</comment>
<dbReference type="GO" id="GO:0004713">
    <property type="term" value="F:protein tyrosine kinase activity"/>
    <property type="evidence" value="ECO:0007669"/>
    <property type="project" value="TreeGrafter"/>
</dbReference>
<dbReference type="NCBIfam" id="TIGR03007">
    <property type="entry name" value="pepcterm_ChnLen"/>
    <property type="match status" value="1"/>
</dbReference>
<keyword evidence="10" id="KW-1185">Reference proteome</keyword>
<evidence type="ECO:0000256" key="1">
    <source>
        <dbReference type="ARBA" id="ARBA00004651"/>
    </source>
</evidence>
<dbReference type="Pfam" id="PF02706">
    <property type="entry name" value="Wzz"/>
    <property type="match status" value="1"/>
</dbReference>
<feature type="coiled-coil region" evidence="6">
    <location>
        <begin position="168"/>
        <end position="271"/>
    </location>
</feature>
<dbReference type="InterPro" id="IPR050445">
    <property type="entry name" value="Bact_polysacc_biosynth/exp"/>
</dbReference>
<feature type="domain" description="Polysaccharide chain length determinant N-terminal" evidence="8">
    <location>
        <begin position="13"/>
        <end position="95"/>
    </location>
</feature>
<keyword evidence="2" id="KW-1003">Cell membrane</keyword>
<keyword evidence="3 7" id="KW-0812">Transmembrane</keyword>
<organism evidence="9 10">
    <name type="scientific">Futiania mangrovi</name>
    <dbReference type="NCBI Taxonomy" id="2959716"/>
    <lineage>
        <taxon>Bacteria</taxon>
        <taxon>Pseudomonadati</taxon>
        <taxon>Pseudomonadota</taxon>
        <taxon>Alphaproteobacteria</taxon>
        <taxon>Futianiales</taxon>
        <taxon>Futianiaceae</taxon>
        <taxon>Futiania</taxon>
    </lineage>
</organism>